<accession>A0A8K1LID4</accession>
<organism evidence="2 3">
    <name type="scientific">Zosterops borbonicus</name>
    <dbReference type="NCBI Taxonomy" id="364589"/>
    <lineage>
        <taxon>Eukaryota</taxon>
        <taxon>Metazoa</taxon>
        <taxon>Chordata</taxon>
        <taxon>Craniata</taxon>
        <taxon>Vertebrata</taxon>
        <taxon>Euteleostomi</taxon>
        <taxon>Archelosauria</taxon>
        <taxon>Archosauria</taxon>
        <taxon>Dinosauria</taxon>
        <taxon>Saurischia</taxon>
        <taxon>Theropoda</taxon>
        <taxon>Coelurosauria</taxon>
        <taxon>Aves</taxon>
        <taxon>Neognathae</taxon>
        <taxon>Neoaves</taxon>
        <taxon>Telluraves</taxon>
        <taxon>Australaves</taxon>
        <taxon>Passeriformes</taxon>
        <taxon>Sylvioidea</taxon>
        <taxon>Zosteropidae</taxon>
        <taxon>Zosterops</taxon>
    </lineage>
</organism>
<name>A0A8K1LID4_9PASS</name>
<evidence type="ECO:0000313" key="2">
    <source>
        <dbReference type="EMBL" id="TRZ14748.1"/>
    </source>
</evidence>
<feature type="compositionally biased region" description="Polar residues" evidence="1">
    <location>
        <begin position="54"/>
        <end position="66"/>
    </location>
</feature>
<dbReference type="EMBL" id="SWJQ01000410">
    <property type="protein sequence ID" value="TRZ14748.1"/>
    <property type="molecule type" value="Genomic_DNA"/>
</dbReference>
<protein>
    <submittedName>
        <fullName evidence="2">Uncharacterized protein</fullName>
    </submittedName>
</protein>
<evidence type="ECO:0000256" key="1">
    <source>
        <dbReference type="SAM" id="MobiDB-lite"/>
    </source>
</evidence>
<comment type="caution">
    <text evidence="2">The sequence shown here is derived from an EMBL/GenBank/DDBJ whole genome shotgun (WGS) entry which is preliminary data.</text>
</comment>
<feature type="region of interest" description="Disordered" evidence="1">
    <location>
        <begin position="44"/>
        <end position="66"/>
    </location>
</feature>
<proteinExistence type="predicted"/>
<dbReference type="AlphaFoldDB" id="A0A8K1LID4"/>
<reference evidence="2" key="1">
    <citation type="submission" date="2019-04" db="EMBL/GenBank/DDBJ databases">
        <title>Genome assembly of Zosterops borbonicus 15179.</title>
        <authorList>
            <person name="Leroy T."/>
            <person name="Anselmetti Y."/>
            <person name="Tilak M.-K."/>
            <person name="Nabholz B."/>
        </authorList>
    </citation>
    <scope>NUCLEOTIDE SEQUENCE</scope>
    <source>
        <strain evidence="2">HGM_15179</strain>
        <tissue evidence="2">Muscle</tissue>
    </source>
</reference>
<dbReference type="Proteomes" id="UP000796761">
    <property type="component" value="Unassembled WGS sequence"/>
</dbReference>
<evidence type="ECO:0000313" key="3">
    <source>
        <dbReference type="Proteomes" id="UP000796761"/>
    </source>
</evidence>
<sequence length="109" mass="12292">MEISDKWLPQRSILVPGLLNISDIDEEIKSTLSKFAGDTKLSGAVDTPKERIPSRQTWTSSRSGPMVQQGTKAAFHITFIATLKIEKLNFTISLWLLKDVDQSQTREFL</sequence>
<gene>
    <name evidence="2" type="ORF">HGM15179_012350</name>
</gene>
<keyword evidence="3" id="KW-1185">Reference proteome</keyword>